<dbReference type="SUPFAM" id="SSF56176">
    <property type="entry name" value="FAD-binding/transporter-associated domain-like"/>
    <property type="match status" value="1"/>
</dbReference>
<dbReference type="AlphaFoldDB" id="A0AAD9SMG6"/>
<dbReference type="InterPro" id="IPR006094">
    <property type="entry name" value="Oxid_FAD_bind_N"/>
</dbReference>
<dbReference type="GO" id="GO:0071949">
    <property type="term" value="F:FAD binding"/>
    <property type="evidence" value="ECO:0007669"/>
    <property type="project" value="InterPro"/>
</dbReference>
<dbReference type="Proteomes" id="UP001265746">
    <property type="component" value="Unassembled WGS sequence"/>
</dbReference>
<dbReference type="InterPro" id="IPR016169">
    <property type="entry name" value="FAD-bd_PCMH_sub2"/>
</dbReference>
<dbReference type="InterPro" id="IPR016166">
    <property type="entry name" value="FAD-bd_PCMH"/>
</dbReference>
<dbReference type="InterPro" id="IPR050416">
    <property type="entry name" value="FAD-linked_Oxidoreductase"/>
</dbReference>
<protein>
    <recommendedName>
        <fullName evidence="6">FAD-binding PCMH-type domain-containing protein</fullName>
    </recommendedName>
</protein>
<dbReference type="PANTHER" id="PTHR42973:SF9">
    <property type="entry name" value="FAD-BINDING PCMH-TYPE DOMAIN-CONTAINING PROTEIN-RELATED"/>
    <property type="match status" value="1"/>
</dbReference>
<name>A0AAD9SMG6_PHOAM</name>
<dbReference type="Gene3D" id="3.40.462.20">
    <property type="match status" value="1"/>
</dbReference>
<evidence type="ECO:0000256" key="3">
    <source>
        <dbReference type="ARBA" id="ARBA00022630"/>
    </source>
</evidence>
<evidence type="ECO:0000256" key="5">
    <source>
        <dbReference type="ARBA" id="ARBA00023002"/>
    </source>
</evidence>
<feature type="domain" description="FAD-binding PCMH-type" evidence="6">
    <location>
        <begin position="89"/>
        <end position="259"/>
    </location>
</feature>
<dbReference type="Pfam" id="PF01565">
    <property type="entry name" value="FAD_binding_4"/>
    <property type="match status" value="1"/>
</dbReference>
<dbReference type="InterPro" id="IPR036318">
    <property type="entry name" value="FAD-bd_PCMH-like_sf"/>
</dbReference>
<evidence type="ECO:0000313" key="7">
    <source>
        <dbReference type="EMBL" id="KAK2611777.1"/>
    </source>
</evidence>
<comment type="cofactor">
    <cofactor evidence="1">
        <name>FAD</name>
        <dbReference type="ChEBI" id="CHEBI:57692"/>
    </cofactor>
</comment>
<proteinExistence type="inferred from homology"/>
<evidence type="ECO:0000256" key="2">
    <source>
        <dbReference type="ARBA" id="ARBA00005466"/>
    </source>
</evidence>
<dbReference type="PANTHER" id="PTHR42973">
    <property type="entry name" value="BINDING OXIDOREDUCTASE, PUTATIVE (AFU_ORTHOLOGUE AFUA_1G17690)-RELATED"/>
    <property type="match status" value="1"/>
</dbReference>
<dbReference type="PROSITE" id="PS51387">
    <property type="entry name" value="FAD_PCMH"/>
    <property type="match status" value="1"/>
</dbReference>
<keyword evidence="4" id="KW-0274">FAD</keyword>
<dbReference type="EMBL" id="JAUJFL010000002">
    <property type="protein sequence ID" value="KAK2611777.1"/>
    <property type="molecule type" value="Genomic_DNA"/>
</dbReference>
<comment type="similarity">
    <text evidence="2">Belongs to the oxygen-dependent FAD-linked oxidoreductase family.</text>
</comment>
<organism evidence="7 8">
    <name type="scientific">Phomopsis amygdali</name>
    <name type="common">Fusicoccum amygdali</name>
    <dbReference type="NCBI Taxonomy" id="1214568"/>
    <lineage>
        <taxon>Eukaryota</taxon>
        <taxon>Fungi</taxon>
        <taxon>Dikarya</taxon>
        <taxon>Ascomycota</taxon>
        <taxon>Pezizomycotina</taxon>
        <taxon>Sordariomycetes</taxon>
        <taxon>Sordariomycetidae</taxon>
        <taxon>Diaporthales</taxon>
        <taxon>Diaporthaceae</taxon>
        <taxon>Diaporthe</taxon>
    </lineage>
</organism>
<evidence type="ECO:0000313" key="8">
    <source>
        <dbReference type="Proteomes" id="UP001265746"/>
    </source>
</evidence>
<keyword evidence="8" id="KW-1185">Reference proteome</keyword>
<comment type="caution">
    <text evidence="7">The sequence shown here is derived from an EMBL/GenBank/DDBJ whole genome shotgun (WGS) entry which is preliminary data.</text>
</comment>
<dbReference type="GO" id="GO:0016491">
    <property type="term" value="F:oxidoreductase activity"/>
    <property type="evidence" value="ECO:0007669"/>
    <property type="project" value="UniProtKB-KW"/>
</dbReference>
<reference evidence="7" key="1">
    <citation type="submission" date="2023-06" db="EMBL/GenBank/DDBJ databases">
        <authorList>
            <person name="Noh H."/>
        </authorList>
    </citation>
    <scope>NUCLEOTIDE SEQUENCE</scope>
    <source>
        <strain evidence="7">DUCC20226</strain>
    </source>
</reference>
<keyword evidence="5" id="KW-0560">Oxidoreductase</keyword>
<evidence type="ECO:0000259" key="6">
    <source>
        <dbReference type="PROSITE" id="PS51387"/>
    </source>
</evidence>
<keyword evidence="3" id="KW-0285">Flavoprotein</keyword>
<evidence type="ECO:0000256" key="4">
    <source>
        <dbReference type="ARBA" id="ARBA00022827"/>
    </source>
</evidence>
<gene>
    <name evidence="7" type="ORF">N8I77_005101</name>
</gene>
<sequence>MNIPGFSDLCGQSLRRLKMEVLVAVGAWALSSVCGTLSHDSRMSNLLCPQGLPYYDLSPLEPLLSATASVIYPNETTAFDLATARWSSYETPTISVVVVPGTESDVAEIVKFATECNIPFLAVNGGHGAISTVGRMESGIAIWMHQLQTVEIAEDGKTATLGGGALSTNVTQALWAARKQTVTGACECTSILGPGLGGGHGWLQGRHGLVSDQFVSMNIVLADGTLQTIDSTSDLWWAMQGAGHNFGIVTSVTVKIYDIEYPTWAYKSYIFTGDKFSDVYNNVNEYISKNGTQPVDIANYAFLYNDPTTSNKPLLMFYILQEGVTTVSSEYTAPFDVLGPTTTDAASGSYTEIPIWTAMSLDDIVCQDAGTAGLRFPIDLLVYNVTALQNAYDLFAAATQETPALNGSIFLFEGYSLQGVQSVPHESTAVSYRGDRLLVAPVLVFEPDGGALDAKAISVGEDIRNAIREGTGRDEFHAYVNYAFGTETNQEMYGYEQWRQDKLSALKEKYDPNRRFNFYAPIA</sequence>
<evidence type="ECO:0000256" key="1">
    <source>
        <dbReference type="ARBA" id="ARBA00001974"/>
    </source>
</evidence>
<accession>A0AAD9SMG6</accession>
<dbReference type="Gene3D" id="3.30.465.10">
    <property type="match status" value="1"/>
</dbReference>